<sequence>MKKSILASSILLAISSSALAAGGPLYKNNCQLTLNHPLLSTGIYFDESCQTAYVAPPVIGDFEVNHLHKESTTYLFCPDYDVSKKAATAKKELLDSYIEQVKEYNQLIKESKLGEYKTEEANINTKINELSTKLNKLKAEKSEITIRFNREYTKYEDCLADITIKDKEKCNPQLDRASTIQKELFSIKKDVSAVDEELYNAQIALLDIQGKIRLEVIRNNDLKEMQEKTADLVKSIEKIRFESLNTFQKYASLIGGSASLSYFLNWQQLINDYAEQNPNANLTWLPLPINNATFHINLRADTIGENRFPVILATNFPGIKNQISAINPPEGNTVSTLTTVLSTREPAEIGFSHSMRGTLDLSVNAMCTLINEDNSDYNKIFDTYVSPKVNYNFQLKVHRKYTAKYNLEQIYKRIEELKDKHGFLSSKSKHEIFEDRNSKELFDIKFDADDSRFTWTPEEQEQLTKDIRNTLLKRVLEQISLFNNIGTNIPEAKLPETGVGKLAKLLQNADCSSPNIIEEVANTVSSGNSDSTANASENNSDNLNESENSTLRAFNDACKFTYDKKLVDKLSKSESMLVNVAASFASGNYLAVAGSILSSFGSSSTKVTFIQNNSHTAEEKVDQVSFVDKTTTVTFRPKAQ</sequence>
<accession>A0ABS5ZFM8</accession>
<feature type="chain" id="PRO_5047369363" evidence="3">
    <location>
        <begin position="21"/>
        <end position="640"/>
    </location>
</feature>
<feature type="compositionally biased region" description="Polar residues" evidence="2">
    <location>
        <begin position="524"/>
        <end position="533"/>
    </location>
</feature>
<reference evidence="4 5" key="1">
    <citation type="submission" date="2021-04" db="EMBL/GenBank/DDBJ databases">
        <authorList>
            <person name="Pira H."/>
            <person name="Risdian C."/>
            <person name="Wink J."/>
        </authorList>
    </citation>
    <scope>NUCLEOTIDE SEQUENCE [LARGE SCALE GENOMIC DNA]</scope>
    <source>
        <strain evidence="4 5">WH53</strain>
    </source>
</reference>
<dbReference type="RefSeq" id="WP_215821089.1">
    <property type="nucleotide sequence ID" value="NZ_JAGSOY010000052.1"/>
</dbReference>
<evidence type="ECO:0000313" key="4">
    <source>
        <dbReference type="EMBL" id="MBU2712867.1"/>
    </source>
</evidence>
<evidence type="ECO:0000256" key="1">
    <source>
        <dbReference type="SAM" id="Coils"/>
    </source>
</evidence>
<feature type="region of interest" description="Disordered" evidence="2">
    <location>
        <begin position="524"/>
        <end position="547"/>
    </location>
</feature>
<evidence type="ECO:0000256" key="3">
    <source>
        <dbReference type="SAM" id="SignalP"/>
    </source>
</evidence>
<proteinExistence type="predicted"/>
<dbReference type="Proteomes" id="UP000690515">
    <property type="component" value="Unassembled WGS sequence"/>
</dbReference>
<comment type="caution">
    <text evidence="4">The sequence shown here is derived from an EMBL/GenBank/DDBJ whole genome shotgun (WGS) entry which is preliminary data.</text>
</comment>
<evidence type="ECO:0000256" key="2">
    <source>
        <dbReference type="SAM" id="MobiDB-lite"/>
    </source>
</evidence>
<organism evidence="4 5">
    <name type="scientific">Zooshikella harenae</name>
    <dbReference type="NCBI Taxonomy" id="2827238"/>
    <lineage>
        <taxon>Bacteria</taxon>
        <taxon>Pseudomonadati</taxon>
        <taxon>Pseudomonadota</taxon>
        <taxon>Gammaproteobacteria</taxon>
        <taxon>Oceanospirillales</taxon>
        <taxon>Zooshikellaceae</taxon>
        <taxon>Zooshikella</taxon>
    </lineage>
</organism>
<protein>
    <submittedName>
        <fullName evidence="4">Uncharacterized protein</fullName>
    </submittedName>
</protein>
<feature type="compositionally biased region" description="Low complexity" evidence="2">
    <location>
        <begin position="534"/>
        <end position="547"/>
    </location>
</feature>
<dbReference type="EMBL" id="JAGSOY010000052">
    <property type="protein sequence ID" value="MBU2712867.1"/>
    <property type="molecule type" value="Genomic_DNA"/>
</dbReference>
<gene>
    <name evidence="4" type="ORF">KCG35_17505</name>
</gene>
<name>A0ABS5ZFM8_9GAMM</name>
<evidence type="ECO:0000313" key="5">
    <source>
        <dbReference type="Proteomes" id="UP000690515"/>
    </source>
</evidence>
<feature type="signal peptide" evidence="3">
    <location>
        <begin position="1"/>
        <end position="20"/>
    </location>
</feature>
<feature type="coiled-coil region" evidence="1">
    <location>
        <begin position="120"/>
        <end position="147"/>
    </location>
</feature>
<keyword evidence="3" id="KW-0732">Signal</keyword>
<keyword evidence="1" id="KW-0175">Coiled coil</keyword>
<keyword evidence="5" id="KW-1185">Reference proteome</keyword>